<protein>
    <submittedName>
        <fullName evidence="2">Uncharacterized protein</fullName>
    </submittedName>
</protein>
<evidence type="ECO:0000313" key="3">
    <source>
        <dbReference type="Proteomes" id="UP001056610"/>
    </source>
</evidence>
<dbReference type="EMBL" id="CP097321">
    <property type="protein sequence ID" value="UQX13538.1"/>
    <property type="molecule type" value="Genomic_DNA"/>
</dbReference>
<accession>A0ABY4QT40</accession>
<name>A0ABY4QT40_9MYCO</name>
<geneLocation type="plasmid" evidence="2 3">
    <name>unnamed</name>
</geneLocation>
<feature type="region of interest" description="Disordered" evidence="1">
    <location>
        <begin position="284"/>
        <end position="305"/>
    </location>
</feature>
<proteinExistence type="predicted"/>
<reference evidence="2" key="1">
    <citation type="submission" date="2022-05" db="EMBL/GenBank/DDBJ databases">
        <title>A methanotrophic Mycobacterium dominates a cave microbial ecosystem.</title>
        <authorList>
            <person name="Van Spanning R.J.M."/>
            <person name="Guan Q."/>
            <person name="Melkonian C."/>
            <person name="Gallant J."/>
            <person name="Polerecky L."/>
            <person name="Flot J.-F."/>
            <person name="Brandt B.W."/>
            <person name="Braster M."/>
            <person name="Iturbe Espinoza P."/>
            <person name="Aerts J."/>
            <person name="Meima-Franke M."/>
            <person name="Piersma S.R."/>
            <person name="Bunduc C."/>
            <person name="Ummels R."/>
            <person name="Pain A."/>
            <person name="Fleming E.J."/>
            <person name="van der Wel N."/>
            <person name="Gherman V.D."/>
            <person name="Sarbu S.M."/>
            <person name="Bodelier P.L.E."/>
            <person name="Bitter W."/>
        </authorList>
    </citation>
    <scope>NUCLEOTIDE SEQUENCE</scope>
    <source>
        <strain evidence="2">Sulfur Cave</strain>
        <plasmid evidence="2">unnamed</plasmid>
    </source>
</reference>
<keyword evidence="3" id="KW-1185">Reference proteome</keyword>
<feature type="region of interest" description="Disordered" evidence="1">
    <location>
        <begin position="189"/>
        <end position="232"/>
    </location>
</feature>
<dbReference type="Proteomes" id="UP001056610">
    <property type="component" value="Plasmid unnamed"/>
</dbReference>
<evidence type="ECO:0000313" key="2">
    <source>
        <dbReference type="EMBL" id="UQX13538.1"/>
    </source>
</evidence>
<organism evidence="2 3">
    <name type="scientific">Candidatus Mycobacterium methanotrophicum</name>
    <dbReference type="NCBI Taxonomy" id="2943498"/>
    <lineage>
        <taxon>Bacteria</taxon>
        <taxon>Bacillati</taxon>
        <taxon>Actinomycetota</taxon>
        <taxon>Actinomycetes</taxon>
        <taxon>Mycobacteriales</taxon>
        <taxon>Mycobacteriaceae</taxon>
        <taxon>Mycobacterium</taxon>
    </lineage>
</organism>
<evidence type="ECO:0000256" key="1">
    <source>
        <dbReference type="SAM" id="MobiDB-lite"/>
    </source>
</evidence>
<gene>
    <name evidence="2" type="ORF">M5I08_25430</name>
</gene>
<feature type="compositionally biased region" description="Polar residues" evidence="1">
    <location>
        <begin position="195"/>
        <end position="204"/>
    </location>
</feature>
<sequence length="401" mass="40899">MIKIALAVAAAALLCVLALPIVIFTMAMPGQDSQQFFATCTAALGTRGAVVANPPRTAPSAAEVLLKIDQTATTLGFGRQGATVTAAIAIHATGLANAANPANRDTLRYAHSALLRVGAGALGLPLPWATAAEIMTPEVSTALALDHMVDAEPRWRDTDPSDLAARITGLSADTFKQPVAQAQARLAALPAPREASTTPTSAAMLTSAAPTTTRPTASPARISPSPTPDSPVIDPAQASTALSTAPAAANCLHALSTALPALARSSNPAGPDIAAAAQHAVGVDHAATSHDPSAPPTRAQPAAESTRDSAAFVASILSTTLGTVCPATITEQLRLRYRVVADPQPGDVVYTDISADEGPHLAGIAVAPDTMVTVLPGHHTPEWARIGPNRVIRRIQRGSAE</sequence>
<dbReference type="RefSeq" id="WP_219068185.1">
    <property type="nucleotide sequence ID" value="NZ_CAJUXY010000032.1"/>
</dbReference>
<keyword evidence="2" id="KW-0614">Plasmid</keyword>
<feature type="compositionally biased region" description="Low complexity" evidence="1">
    <location>
        <begin position="206"/>
        <end position="221"/>
    </location>
</feature>